<comment type="similarity">
    <text evidence="3">Belongs to the peptidase M13 family.</text>
</comment>
<keyword evidence="10" id="KW-0472">Membrane</keyword>
<evidence type="ECO:0000256" key="7">
    <source>
        <dbReference type="ARBA" id="ARBA00022833"/>
    </source>
</evidence>
<evidence type="ECO:0000256" key="9">
    <source>
        <dbReference type="SAM" id="MobiDB-lite"/>
    </source>
</evidence>
<keyword evidence="8" id="KW-0482">Metalloprotease</keyword>
<keyword evidence="10" id="KW-0812">Transmembrane</keyword>
<gene>
    <name evidence="13" type="ORF">DMN91_007703</name>
</gene>
<dbReference type="GO" id="GO:0005886">
    <property type="term" value="C:plasma membrane"/>
    <property type="evidence" value="ECO:0007669"/>
    <property type="project" value="UniProtKB-SubCell"/>
</dbReference>
<feature type="non-terminal residue" evidence="13">
    <location>
        <position position="1072"/>
    </location>
</feature>
<feature type="compositionally biased region" description="Basic and acidic residues" evidence="9">
    <location>
        <begin position="373"/>
        <end position="385"/>
    </location>
</feature>
<feature type="compositionally biased region" description="Polar residues" evidence="9">
    <location>
        <begin position="360"/>
        <end position="372"/>
    </location>
</feature>
<dbReference type="GO" id="GO:0046872">
    <property type="term" value="F:metal ion binding"/>
    <property type="evidence" value="ECO:0007669"/>
    <property type="project" value="UniProtKB-KW"/>
</dbReference>
<name>A0A3L8DKZ3_OOCBI</name>
<reference evidence="13" key="1">
    <citation type="journal article" date="2018" name="Genome Res.">
        <title>The genomic architecture and molecular evolution of ant odorant receptors.</title>
        <authorList>
            <person name="McKenzie S.K."/>
            <person name="Kronauer D.J.C."/>
        </authorList>
    </citation>
    <scope>NUCLEOTIDE SEQUENCE [LARGE SCALE GENOMIC DNA]</scope>
    <source>
        <strain evidence="13">Clonal line C1</strain>
    </source>
</reference>
<sequence>MPFRETYEINNREEGKAAQRDQSYKSCVLALLIFFFLCLILIVSCIPWKIQNLTDNTHDTDQHIGRQESQYGEQTRQILSTRQIIPVTTVITPTTAKTTERYTNIEEYVDATEPHIESSSQDKDEVITPLAIVPEEKADHYTTKILQYTENADKDIGLTMTRHDVTDDAIDTTLTSSSTQTVHITTKHHDVGIIRPVVNTKSAEENTTDAYSLNAIHNTVKSESVTENFTDFDKFETAKVDVITEDTTASTTTSNLFTDLEESTDVKYVSDKYHHEEPQFTTNTSNLTTSTSPARSIFEEDRNTEEYFTTKNSNYEESVTSENHKINETVTTESSFVEKKYTVPDDEKTPPTMEIKNVTEDSNSSANSYNTTEKYDEHTTSESAKKYSVTSTNNYTTTAASSAFYNNTTVSIISRNQDEMHISTTENIRPSDKNTTVCETGRCKQVAGTMLSYMNHSADPCEDFYEYACGGFEANPQLIDGETVLRSRNYQRIAREMSKREYKDSTFVTYYNSCVQYEKTMNFSERAKMGKVLEITTLFLLVWYGHKPGLFYSALLFDVVPELDEQYSPNTFTLKIGPAMYENPFMGEHVEDPCSEDEFGTQEHYVDLQALYNNYKRCKNDTRELMKSIKEALIVLNIFKNVNGNYLEWHTQLEYIENTVHTIDSIIMQEYFSQFPSKNEIREKYSMNGYSKITLEELENKCAFINWTQLINSLGINEINDNIYIHTALIESLLKLEEFSMKEPMSLNNAIMGLYAHKLYRELVVPRRNNVKDHCLQVATYLLRLEASSLYISSFADHEIIQINKIIEDTFNELKQTLRLEMQKAEWAKEEGRERLLEKIDSLKLALPAVSYFQDRDSLYKGYDMLSIFLHDNYFNNSMILLKRYRTLMYAEVKGQVDDPKQIWTYYATPFQSQARAIRYLNLNVIPYGIIDWSLMNSEISFNYFMLATLGNLIAHQIAHHFDANGIYYWNHIKNPQDALMHKDSFTNMNFEDYVDCQKNNLYQGPMNMTLPFTDQVVSFTIPQSTLNERLSDIVGLRLAYDTLVRTMSDAEEGLPWIKFRTEQLFYLAYAQ</sequence>
<evidence type="ECO:0000256" key="10">
    <source>
        <dbReference type="SAM" id="Phobius"/>
    </source>
</evidence>
<evidence type="ECO:0000256" key="3">
    <source>
        <dbReference type="ARBA" id="ARBA00007357"/>
    </source>
</evidence>
<comment type="subcellular location">
    <subcellularLocation>
        <location evidence="2">Cell membrane</location>
        <topology evidence="2">Single-pass type II membrane protein</topology>
    </subcellularLocation>
</comment>
<dbReference type="SUPFAM" id="SSF55486">
    <property type="entry name" value="Metalloproteases ('zincins'), catalytic domain"/>
    <property type="match status" value="1"/>
</dbReference>
<evidence type="ECO:0000256" key="8">
    <source>
        <dbReference type="ARBA" id="ARBA00023049"/>
    </source>
</evidence>
<evidence type="ECO:0008006" key="14">
    <source>
        <dbReference type="Google" id="ProtNLM"/>
    </source>
</evidence>
<dbReference type="Pfam" id="PF01431">
    <property type="entry name" value="Peptidase_M13"/>
    <property type="match status" value="1"/>
</dbReference>
<dbReference type="AlphaFoldDB" id="A0A3L8DKZ3"/>
<evidence type="ECO:0000256" key="2">
    <source>
        <dbReference type="ARBA" id="ARBA00004401"/>
    </source>
</evidence>
<dbReference type="PROSITE" id="PS51885">
    <property type="entry name" value="NEPRILYSIN"/>
    <property type="match status" value="1"/>
</dbReference>
<dbReference type="Gene3D" id="1.10.1380.10">
    <property type="entry name" value="Neutral endopeptidase , domain2"/>
    <property type="match status" value="1"/>
</dbReference>
<accession>A0A3L8DKZ3</accession>
<proteinExistence type="inferred from homology"/>
<dbReference type="Pfam" id="PF05649">
    <property type="entry name" value="Peptidase_M13_N"/>
    <property type="match status" value="1"/>
</dbReference>
<dbReference type="Gene3D" id="3.40.390.10">
    <property type="entry name" value="Collagenase (Catalytic Domain)"/>
    <property type="match status" value="1"/>
</dbReference>
<keyword evidence="6" id="KW-0378">Hydrolase</keyword>
<feature type="region of interest" description="Disordered" evidence="9">
    <location>
        <begin position="331"/>
        <end position="389"/>
    </location>
</feature>
<feature type="domain" description="Peptidase M13 C-terminal" evidence="11">
    <location>
        <begin position="925"/>
        <end position="1072"/>
    </location>
</feature>
<feature type="compositionally biased region" description="Basic and acidic residues" evidence="9">
    <location>
        <begin position="336"/>
        <end position="349"/>
    </location>
</feature>
<keyword evidence="10" id="KW-1133">Transmembrane helix</keyword>
<dbReference type="GO" id="GO:0004222">
    <property type="term" value="F:metalloendopeptidase activity"/>
    <property type="evidence" value="ECO:0007669"/>
    <property type="project" value="InterPro"/>
</dbReference>
<feature type="transmembrane region" description="Helical" evidence="10">
    <location>
        <begin position="28"/>
        <end position="50"/>
    </location>
</feature>
<dbReference type="InterPro" id="IPR000718">
    <property type="entry name" value="Peptidase_M13"/>
</dbReference>
<evidence type="ECO:0000256" key="1">
    <source>
        <dbReference type="ARBA" id="ARBA00001947"/>
    </source>
</evidence>
<dbReference type="InterPro" id="IPR008753">
    <property type="entry name" value="Peptidase_M13_N"/>
</dbReference>
<dbReference type="PANTHER" id="PTHR11733">
    <property type="entry name" value="ZINC METALLOPROTEASE FAMILY M13 NEPRILYSIN-RELATED"/>
    <property type="match status" value="1"/>
</dbReference>
<dbReference type="InterPro" id="IPR024079">
    <property type="entry name" value="MetalloPept_cat_dom_sf"/>
</dbReference>
<dbReference type="EMBL" id="QOIP01000007">
    <property type="protein sequence ID" value="RLU21087.1"/>
    <property type="molecule type" value="Genomic_DNA"/>
</dbReference>
<dbReference type="InterPro" id="IPR018497">
    <property type="entry name" value="Peptidase_M13_C"/>
</dbReference>
<keyword evidence="7" id="KW-0862">Zinc</keyword>
<reference evidence="13" key="2">
    <citation type="submission" date="2018-07" db="EMBL/GenBank/DDBJ databases">
        <authorList>
            <person name="Mckenzie S.K."/>
            <person name="Kronauer D.J.C."/>
        </authorList>
    </citation>
    <scope>NUCLEOTIDE SEQUENCE</scope>
    <source>
        <strain evidence="13">Clonal line C1</strain>
    </source>
</reference>
<feature type="domain" description="Peptidase M13 N-terminal" evidence="12">
    <location>
        <begin position="460"/>
        <end position="844"/>
    </location>
</feature>
<evidence type="ECO:0000259" key="11">
    <source>
        <dbReference type="Pfam" id="PF01431"/>
    </source>
</evidence>
<evidence type="ECO:0000256" key="5">
    <source>
        <dbReference type="ARBA" id="ARBA00022723"/>
    </source>
</evidence>
<dbReference type="GO" id="GO:0016485">
    <property type="term" value="P:protein processing"/>
    <property type="evidence" value="ECO:0007669"/>
    <property type="project" value="TreeGrafter"/>
</dbReference>
<dbReference type="OrthoDB" id="5808441at2759"/>
<evidence type="ECO:0000313" key="13">
    <source>
        <dbReference type="EMBL" id="RLU21087.1"/>
    </source>
</evidence>
<dbReference type="PANTHER" id="PTHR11733:SF240">
    <property type="entry name" value="GH14155P-RELATED"/>
    <property type="match status" value="1"/>
</dbReference>
<evidence type="ECO:0000259" key="12">
    <source>
        <dbReference type="Pfam" id="PF05649"/>
    </source>
</evidence>
<keyword evidence="4" id="KW-0645">Protease</keyword>
<keyword evidence="5" id="KW-0479">Metal-binding</keyword>
<evidence type="ECO:0000256" key="6">
    <source>
        <dbReference type="ARBA" id="ARBA00022801"/>
    </source>
</evidence>
<comment type="cofactor">
    <cofactor evidence="1">
        <name>Zn(2+)</name>
        <dbReference type="ChEBI" id="CHEBI:29105"/>
    </cofactor>
</comment>
<evidence type="ECO:0000256" key="4">
    <source>
        <dbReference type="ARBA" id="ARBA00022670"/>
    </source>
</evidence>
<comment type="caution">
    <text evidence="13">The sequence shown here is derived from an EMBL/GenBank/DDBJ whole genome shotgun (WGS) entry which is preliminary data.</text>
</comment>
<dbReference type="InterPro" id="IPR042089">
    <property type="entry name" value="Peptidase_M13_dom_2"/>
</dbReference>
<protein>
    <recommendedName>
        <fullName evidence="14">Endothelin-converting enzyme</fullName>
    </recommendedName>
</protein>
<organism evidence="13">
    <name type="scientific">Ooceraea biroi</name>
    <name type="common">Clonal raider ant</name>
    <name type="synonym">Cerapachys biroi</name>
    <dbReference type="NCBI Taxonomy" id="2015173"/>
    <lineage>
        <taxon>Eukaryota</taxon>
        <taxon>Metazoa</taxon>
        <taxon>Ecdysozoa</taxon>
        <taxon>Arthropoda</taxon>
        <taxon>Hexapoda</taxon>
        <taxon>Insecta</taxon>
        <taxon>Pterygota</taxon>
        <taxon>Neoptera</taxon>
        <taxon>Endopterygota</taxon>
        <taxon>Hymenoptera</taxon>
        <taxon>Apocrita</taxon>
        <taxon>Aculeata</taxon>
        <taxon>Formicoidea</taxon>
        <taxon>Formicidae</taxon>
        <taxon>Dorylinae</taxon>
        <taxon>Ooceraea</taxon>
    </lineage>
</organism>
<dbReference type="Proteomes" id="UP000279307">
    <property type="component" value="Chromosome 7"/>
</dbReference>